<protein>
    <submittedName>
        <fullName evidence="1">Uncharacterized protein</fullName>
    </submittedName>
</protein>
<evidence type="ECO:0000313" key="2">
    <source>
        <dbReference type="Proteomes" id="UP000708208"/>
    </source>
</evidence>
<reference evidence="1" key="1">
    <citation type="submission" date="2021-06" db="EMBL/GenBank/DDBJ databases">
        <authorList>
            <person name="Hodson N. C."/>
            <person name="Mongue J. A."/>
            <person name="Jaron S. K."/>
        </authorList>
    </citation>
    <scope>NUCLEOTIDE SEQUENCE</scope>
</reference>
<feature type="non-terminal residue" evidence="1">
    <location>
        <position position="243"/>
    </location>
</feature>
<dbReference type="OrthoDB" id="619536at2759"/>
<dbReference type="EMBL" id="CAJVCH010084687">
    <property type="protein sequence ID" value="CAG7721954.1"/>
    <property type="molecule type" value="Genomic_DNA"/>
</dbReference>
<organism evidence="1 2">
    <name type="scientific">Allacma fusca</name>
    <dbReference type="NCBI Taxonomy" id="39272"/>
    <lineage>
        <taxon>Eukaryota</taxon>
        <taxon>Metazoa</taxon>
        <taxon>Ecdysozoa</taxon>
        <taxon>Arthropoda</taxon>
        <taxon>Hexapoda</taxon>
        <taxon>Collembola</taxon>
        <taxon>Symphypleona</taxon>
        <taxon>Sminthuridae</taxon>
        <taxon>Allacma</taxon>
    </lineage>
</organism>
<evidence type="ECO:0000313" key="1">
    <source>
        <dbReference type="EMBL" id="CAG7721954.1"/>
    </source>
</evidence>
<accession>A0A8J2P2V5</accession>
<name>A0A8J2P2V5_9HEXA</name>
<dbReference type="Proteomes" id="UP000708208">
    <property type="component" value="Unassembled WGS sequence"/>
</dbReference>
<sequence>MFQERFINLKDSKGNLNYKKLTQYWTTFLGFAFWTTDKTFALSNHVRKYDYEDDILPRPCDEASLNEVIPQLLMLPRKPNTSHWEVLLVSEYRRKLKPENGEHYSLVIFRFDHALLDGKTPPEHIDMASTLAMPDHPGGANNNMRLFLTDLPLKCISSLDRLLVTNHVLRKRGADWSSFASLHAVELLGKFPLTICRNIFCSMYKTGPSYSLSILPSTSSREFIDNGEIVDVYTVAGTTYTGE</sequence>
<comment type="caution">
    <text evidence="1">The sequence shown here is derived from an EMBL/GenBank/DDBJ whole genome shotgun (WGS) entry which is preliminary data.</text>
</comment>
<keyword evidence="2" id="KW-1185">Reference proteome</keyword>
<dbReference type="AlphaFoldDB" id="A0A8J2P2V5"/>
<gene>
    <name evidence="1" type="ORF">AFUS01_LOCUS11137</name>
</gene>
<proteinExistence type="predicted"/>